<organism evidence="1 2">
    <name type="scientific">Novipirellula caenicola</name>
    <dbReference type="NCBI Taxonomy" id="1536901"/>
    <lineage>
        <taxon>Bacteria</taxon>
        <taxon>Pseudomonadati</taxon>
        <taxon>Planctomycetota</taxon>
        <taxon>Planctomycetia</taxon>
        <taxon>Pirellulales</taxon>
        <taxon>Pirellulaceae</taxon>
        <taxon>Novipirellula</taxon>
    </lineage>
</organism>
<accession>A0ABP9VP22</accession>
<reference evidence="1 2" key="1">
    <citation type="submission" date="2024-02" db="EMBL/GenBank/DDBJ databases">
        <title>Rhodopirellula caenicola NBRC 110016.</title>
        <authorList>
            <person name="Ichikawa N."/>
            <person name="Katano-Makiyama Y."/>
            <person name="Hidaka K."/>
        </authorList>
    </citation>
    <scope>NUCLEOTIDE SEQUENCE [LARGE SCALE GENOMIC DNA]</scope>
    <source>
        <strain evidence="1 2">NBRC 110016</strain>
    </source>
</reference>
<evidence type="ECO:0000313" key="1">
    <source>
        <dbReference type="EMBL" id="GAA5506531.1"/>
    </source>
</evidence>
<name>A0ABP9VP22_9BACT</name>
<sequence length="39" mass="4330">MLAADLHDADAVPSELLEWNDTPPSLVVYGDVILVQEHR</sequence>
<dbReference type="Proteomes" id="UP001416858">
    <property type="component" value="Unassembled WGS sequence"/>
</dbReference>
<dbReference type="EMBL" id="BAABRO010000003">
    <property type="protein sequence ID" value="GAA5506531.1"/>
    <property type="molecule type" value="Genomic_DNA"/>
</dbReference>
<comment type="caution">
    <text evidence="1">The sequence shown here is derived from an EMBL/GenBank/DDBJ whole genome shotgun (WGS) entry which is preliminary data.</text>
</comment>
<proteinExistence type="predicted"/>
<protein>
    <submittedName>
        <fullName evidence="1">Uncharacterized protein</fullName>
    </submittedName>
</protein>
<gene>
    <name evidence="1" type="ORF">Rcae01_01984</name>
</gene>
<keyword evidence="2" id="KW-1185">Reference proteome</keyword>
<evidence type="ECO:0000313" key="2">
    <source>
        <dbReference type="Proteomes" id="UP001416858"/>
    </source>
</evidence>